<evidence type="ECO:0000313" key="2">
    <source>
        <dbReference type="EMBL" id="KAK4198898.1"/>
    </source>
</evidence>
<keyword evidence="3" id="KW-1185">Reference proteome</keyword>
<accession>A0AAN6XEY7</accession>
<name>A0AAN6XEY7_9PEZI</name>
<reference evidence="2" key="1">
    <citation type="journal article" date="2023" name="Mol. Phylogenet. Evol.">
        <title>Genome-scale phylogeny and comparative genomics of the fungal order Sordariales.</title>
        <authorList>
            <person name="Hensen N."/>
            <person name="Bonometti L."/>
            <person name="Westerberg I."/>
            <person name="Brannstrom I.O."/>
            <person name="Guillou S."/>
            <person name="Cros-Aarteil S."/>
            <person name="Calhoun S."/>
            <person name="Haridas S."/>
            <person name="Kuo A."/>
            <person name="Mondo S."/>
            <person name="Pangilinan J."/>
            <person name="Riley R."/>
            <person name="LaButti K."/>
            <person name="Andreopoulos B."/>
            <person name="Lipzen A."/>
            <person name="Chen C."/>
            <person name="Yan M."/>
            <person name="Daum C."/>
            <person name="Ng V."/>
            <person name="Clum A."/>
            <person name="Steindorff A."/>
            <person name="Ohm R.A."/>
            <person name="Martin F."/>
            <person name="Silar P."/>
            <person name="Natvig D.O."/>
            <person name="Lalanne C."/>
            <person name="Gautier V."/>
            <person name="Ament-Velasquez S.L."/>
            <person name="Kruys A."/>
            <person name="Hutchinson M.I."/>
            <person name="Powell A.J."/>
            <person name="Barry K."/>
            <person name="Miller A.N."/>
            <person name="Grigoriev I.V."/>
            <person name="Debuchy R."/>
            <person name="Gladieux P."/>
            <person name="Hiltunen Thoren M."/>
            <person name="Johannesson H."/>
        </authorList>
    </citation>
    <scope>NUCLEOTIDE SEQUENCE</scope>
    <source>
        <strain evidence="2">CBS 315.58</strain>
    </source>
</reference>
<evidence type="ECO:0000313" key="3">
    <source>
        <dbReference type="Proteomes" id="UP001303160"/>
    </source>
</evidence>
<organism evidence="2 3">
    <name type="scientific">Triangularia verruculosa</name>
    <dbReference type="NCBI Taxonomy" id="2587418"/>
    <lineage>
        <taxon>Eukaryota</taxon>
        <taxon>Fungi</taxon>
        <taxon>Dikarya</taxon>
        <taxon>Ascomycota</taxon>
        <taxon>Pezizomycotina</taxon>
        <taxon>Sordariomycetes</taxon>
        <taxon>Sordariomycetidae</taxon>
        <taxon>Sordariales</taxon>
        <taxon>Podosporaceae</taxon>
        <taxon>Triangularia</taxon>
    </lineage>
</organism>
<dbReference type="Proteomes" id="UP001303160">
    <property type="component" value="Unassembled WGS sequence"/>
</dbReference>
<dbReference type="AlphaFoldDB" id="A0AAN6XEY7"/>
<proteinExistence type="predicted"/>
<dbReference type="EMBL" id="MU863939">
    <property type="protein sequence ID" value="KAK4198898.1"/>
    <property type="molecule type" value="Genomic_DNA"/>
</dbReference>
<comment type="caution">
    <text evidence="2">The sequence shown here is derived from an EMBL/GenBank/DDBJ whole genome shotgun (WGS) entry which is preliminary data.</text>
</comment>
<evidence type="ECO:0000256" key="1">
    <source>
        <dbReference type="SAM" id="MobiDB-lite"/>
    </source>
</evidence>
<feature type="compositionally biased region" description="Basic and acidic residues" evidence="1">
    <location>
        <begin position="325"/>
        <end position="334"/>
    </location>
</feature>
<reference evidence="2" key="2">
    <citation type="submission" date="2023-05" db="EMBL/GenBank/DDBJ databases">
        <authorList>
            <consortium name="Lawrence Berkeley National Laboratory"/>
            <person name="Steindorff A."/>
            <person name="Hensen N."/>
            <person name="Bonometti L."/>
            <person name="Westerberg I."/>
            <person name="Brannstrom I.O."/>
            <person name="Guillou S."/>
            <person name="Cros-Aarteil S."/>
            <person name="Calhoun S."/>
            <person name="Haridas S."/>
            <person name="Kuo A."/>
            <person name="Mondo S."/>
            <person name="Pangilinan J."/>
            <person name="Riley R."/>
            <person name="Labutti K."/>
            <person name="Andreopoulos B."/>
            <person name="Lipzen A."/>
            <person name="Chen C."/>
            <person name="Yanf M."/>
            <person name="Daum C."/>
            <person name="Ng V."/>
            <person name="Clum A."/>
            <person name="Ohm R."/>
            <person name="Martin F."/>
            <person name="Silar P."/>
            <person name="Natvig D."/>
            <person name="Lalanne C."/>
            <person name="Gautier V."/>
            <person name="Ament-Velasquez S.L."/>
            <person name="Kruys A."/>
            <person name="Hutchinson M.I."/>
            <person name="Powell A.J."/>
            <person name="Barry K."/>
            <person name="Miller A.N."/>
            <person name="Grigoriev I.V."/>
            <person name="Debuchy R."/>
            <person name="Gladieux P."/>
            <person name="Thoren M.H."/>
            <person name="Johannesson H."/>
        </authorList>
    </citation>
    <scope>NUCLEOTIDE SEQUENCE</scope>
    <source>
        <strain evidence="2">CBS 315.58</strain>
    </source>
</reference>
<gene>
    <name evidence="2" type="ORF">QBC40DRAFT_282988</name>
</gene>
<sequence length="344" mass="39312">MLSQALDLGSLAKNPYEVGSVLTFQRTTDSTSCKNDQLKSLRVRIKTLQQPWTLSCCMIVDILCDSSDEVAETAFLKLFDWRYAAQQRSDNGIDPWSPESAVKYAEFVVSGEAQKFLDQLFRSNTECQDQETEEDWNVCQDETFLVHETRTMYNNETTVYRRLQALQGTTVPRLMGAVELDIAPPTMKNENWKKLLKVQGVLLEYSPDNFTLRDLVYMVPTEDLQGIVDQAVDIVRSLGDYDVLNSDVRLDNFLVTCQRGDEGIDEANRPGQIYRVVMLDFAQSRVRRESESDFEWGRAKARQDEEGAIGLVVRHHLRKHGKEVSYEPSGRYDDFLETESESGA</sequence>
<keyword evidence="2" id="KW-0418">Kinase</keyword>
<feature type="compositionally biased region" description="Acidic residues" evidence="1">
    <location>
        <begin position="335"/>
        <end position="344"/>
    </location>
</feature>
<keyword evidence="2" id="KW-0808">Transferase</keyword>
<feature type="region of interest" description="Disordered" evidence="1">
    <location>
        <begin position="325"/>
        <end position="344"/>
    </location>
</feature>
<protein>
    <submittedName>
        <fullName evidence="2">Casein kinase I RAG8</fullName>
    </submittedName>
</protein>
<dbReference type="GO" id="GO:0016301">
    <property type="term" value="F:kinase activity"/>
    <property type="evidence" value="ECO:0007669"/>
    <property type="project" value="UniProtKB-KW"/>
</dbReference>